<dbReference type="CDD" id="cd01992">
    <property type="entry name" value="TilS_N"/>
    <property type="match status" value="1"/>
</dbReference>
<dbReference type="SMART" id="SM00977">
    <property type="entry name" value="TilS_C"/>
    <property type="match status" value="1"/>
</dbReference>
<evidence type="ECO:0000256" key="7">
    <source>
        <dbReference type="ARBA" id="ARBA00022840"/>
    </source>
</evidence>
<evidence type="ECO:0000256" key="2">
    <source>
        <dbReference type="ARBA" id="ARBA00013267"/>
    </source>
</evidence>
<evidence type="ECO:0000256" key="5">
    <source>
        <dbReference type="ARBA" id="ARBA00022694"/>
    </source>
</evidence>
<dbReference type="AlphaFoldDB" id="A0A3B1CPK6"/>
<dbReference type="SUPFAM" id="SSF52402">
    <property type="entry name" value="Adenine nucleotide alpha hydrolases-like"/>
    <property type="match status" value="1"/>
</dbReference>
<evidence type="ECO:0000256" key="4">
    <source>
        <dbReference type="ARBA" id="ARBA00022598"/>
    </source>
</evidence>
<dbReference type="GO" id="GO:0005737">
    <property type="term" value="C:cytoplasm"/>
    <property type="evidence" value="ECO:0007669"/>
    <property type="project" value="UniProtKB-SubCell"/>
</dbReference>
<gene>
    <name evidence="10" type="ORF">MNBD_IGNAVI01-354</name>
</gene>
<dbReference type="InterPro" id="IPR012796">
    <property type="entry name" value="Lysidine-tRNA-synth_C"/>
</dbReference>
<dbReference type="GO" id="GO:0032267">
    <property type="term" value="F:tRNA(Ile)-lysidine synthase activity"/>
    <property type="evidence" value="ECO:0007669"/>
    <property type="project" value="UniProtKB-EC"/>
</dbReference>
<evidence type="ECO:0000256" key="1">
    <source>
        <dbReference type="ARBA" id="ARBA00004496"/>
    </source>
</evidence>
<dbReference type="HAMAP" id="MF_01161">
    <property type="entry name" value="tRNA_Ile_lys_synt"/>
    <property type="match status" value="1"/>
</dbReference>
<comment type="catalytic activity">
    <reaction evidence="8">
        <text>cytidine(34) in tRNA(Ile2) + L-lysine + ATP = lysidine(34) in tRNA(Ile2) + AMP + diphosphate + H(+)</text>
        <dbReference type="Rhea" id="RHEA:43744"/>
        <dbReference type="Rhea" id="RHEA-COMP:10625"/>
        <dbReference type="Rhea" id="RHEA-COMP:10670"/>
        <dbReference type="ChEBI" id="CHEBI:15378"/>
        <dbReference type="ChEBI" id="CHEBI:30616"/>
        <dbReference type="ChEBI" id="CHEBI:32551"/>
        <dbReference type="ChEBI" id="CHEBI:33019"/>
        <dbReference type="ChEBI" id="CHEBI:82748"/>
        <dbReference type="ChEBI" id="CHEBI:83665"/>
        <dbReference type="ChEBI" id="CHEBI:456215"/>
        <dbReference type="EC" id="6.3.4.19"/>
    </reaction>
</comment>
<dbReference type="PANTHER" id="PTHR43033">
    <property type="entry name" value="TRNA(ILE)-LYSIDINE SYNTHASE-RELATED"/>
    <property type="match status" value="1"/>
</dbReference>
<dbReference type="GO" id="GO:0008033">
    <property type="term" value="P:tRNA processing"/>
    <property type="evidence" value="ECO:0007669"/>
    <property type="project" value="UniProtKB-KW"/>
</dbReference>
<keyword evidence="6" id="KW-0547">Nucleotide-binding</keyword>
<dbReference type="PANTHER" id="PTHR43033:SF1">
    <property type="entry name" value="TRNA(ILE)-LYSIDINE SYNTHASE-RELATED"/>
    <property type="match status" value="1"/>
</dbReference>
<dbReference type="SUPFAM" id="SSF56037">
    <property type="entry name" value="PheT/TilS domain"/>
    <property type="match status" value="1"/>
</dbReference>
<dbReference type="NCBIfam" id="TIGR02432">
    <property type="entry name" value="lysidine_TilS_N"/>
    <property type="match status" value="1"/>
</dbReference>
<dbReference type="EMBL" id="UOGD01000179">
    <property type="protein sequence ID" value="VAX20855.1"/>
    <property type="molecule type" value="Genomic_DNA"/>
</dbReference>
<dbReference type="Pfam" id="PF11734">
    <property type="entry name" value="TilS_C"/>
    <property type="match status" value="1"/>
</dbReference>
<keyword evidence="3" id="KW-0963">Cytoplasm</keyword>
<dbReference type="InterPro" id="IPR012795">
    <property type="entry name" value="tRNA_Ile_lys_synt_N"/>
</dbReference>
<evidence type="ECO:0000259" key="9">
    <source>
        <dbReference type="SMART" id="SM00977"/>
    </source>
</evidence>
<comment type="subcellular location">
    <subcellularLocation>
        <location evidence="1">Cytoplasm</location>
    </subcellularLocation>
</comment>
<organism evidence="10">
    <name type="scientific">hydrothermal vent metagenome</name>
    <dbReference type="NCBI Taxonomy" id="652676"/>
    <lineage>
        <taxon>unclassified sequences</taxon>
        <taxon>metagenomes</taxon>
        <taxon>ecological metagenomes</taxon>
    </lineage>
</organism>
<dbReference type="InterPro" id="IPR014729">
    <property type="entry name" value="Rossmann-like_a/b/a_fold"/>
</dbReference>
<dbReference type="EC" id="6.3.4.19" evidence="2"/>
<keyword evidence="5" id="KW-0819">tRNA processing</keyword>
<keyword evidence="4 10" id="KW-0436">Ligase</keyword>
<dbReference type="Gene3D" id="3.40.50.620">
    <property type="entry name" value="HUPs"/>
    <property type="match status" value="1"/>
</dbReference>
<evidence type="ECO:0000256" key="8">
    <source>
        <dbReference type="ARBA" id="ARBA00048539"/>
    </source>
</evidence>
<sequence length="454" mass="52090">MSALEQNIIKFISDNKLIESNDKLLLALSGGADSVFALTFLTNFKNKYSIRICALHINHSLRGDESDGDEKFCMKFCSDLNIEFYSEKIDIKSIAENKKLSIEEAARNIRYEKLEEYLKISNSDKIVTAHNLDDNTETVLLNLFRGTGLKGLSGIPVKRDNIIRPFLSAGKSEIIEYLNGNNIEFRIDSTNKQSEFKRNYLRNEIIPKIRENINPKADRNILRLSQIIKNAELVLKDLVTENASKFISYINSELIISKEIKRIPSHLIGEVIRRSIEEKLSVIIDYEDFLNIQNLIDLQVGSKVDLSQNLEAVSEREYLLIRKKMNTENSATDIELYFNSEIKFGERIIGCMEVNINEVRYTNSKNVEFINADGLVEPLVIRRWEHGDKFNPLGLKGTKNVSDFLTENKVPASSKNEQLVLLNKSMIIWVVGYRIDESVKISNKIKKAMKLWIK</sequence>
<name>A0A3B1CPK6_9ZZZZ</name>
<proteinExistence type="inferred from homology"/>
<dbReference type="InterPro" id="IPR011063">
    <property type="entry name" value="TilS/TtcA_N"/>
</dbReference>
<accession>A0A3B1CPK6</accession>
<evidence type="ECO:0000256" key="3">
    <source>
        <dbReference type="ARBA" id="ARBA00022490"/>
    </source>
</evidence>
<keyword evidence="7" id="KW-0067">ATP-binding</keyword>
<dbReference type="NCBIfam" id="TIGR02433">
    <property type="entry name" value="lysidine_TilS_C"/>
    <property type="match status" value="1"/>
</dbReference>
<dbReference type="GO" id="GO:0005524">
    <property type="term" value="F:ATP binding"/>
    <property type="evidence" value="ECO:0007669"/>
    <property type="project" value="UniProtKB-KW"/>
</dbReference>
<evidence type="ECO:0000313" key="10">
    <source>
        <dbReference type="EMBL" id="VAX20855.1"/>
    </source>
</evidence>
<feature type="domain" description="Lysidine-tRNA(Ile) synthetase C-terminal" evidence="9">
    <location>
        <begin position="379"/>
        <end position="451"/>
    </location>
</feature>
<evidence type="ECO:0000256" key="6">
    <source>
        <dbReference type="ARBA" id="ARBA00022741"/>
    </source>
</evidence>
<reference evidence="10" key="1">
    <citation type="submission" date="2018-06" db="EMBL/GenBank/DDBJ databases">
        <authorList>
            <person name="Zhirakovskaya E."/>
        </authorList>
    </citation>
    <scope>NUCLEOTIDE SEQUENCE</scope>
</reference>
<dbReference type="Pfam" id="PF01171">
    <property type="entry name" value="ATP_bind_3"/>
    <property type="match status" value="1"/>
</dbReference>
<dbReference type="InterPro" id="IPR012094">
    <property type="entry name" value="tRNA_Ile_lys_synt"/>
</dbReference>
<protein>
    <recommendedName>
        <fullName evidence="2">tRNA(Ile)-lysidine synthetase</fullName>
        <ecNumber evidence="2">6.3.4.19</ecNumber>
    </recommendedName>
</protein>